<evidence type="ECO:0000256" key="1">
    <source>
        <dbReference type="SAM" id="Phobius"/>
    </source>
</evidence>
<name>A0AAW2YZE1_9EUKA</name>
<keyword evidence="2" id="KW-0413">Isomerase</keyword>
<keyword evidence="1" id="KW-0812">Transmembrane</keyword>
<keyword evidence="3" id="KW-1185">Reference proteome</keyword>
<dbReference type="EMBL" id="JAOPGA020000904">
    <property type="protein sequence ID" value="KAL0482882.1"/>
    <property type="molecule type" value="Genomic_DNA"/>
</dbReference>
<protein>
    <submittedName>
        <fullName evidence="2">1-(5-phosphoribosyl)-5-[(5-phosphoribosylamino)methylideneamino] imidazole-4-carboxamide isomerase</fullName>
    </submittedName>
</protein>
<dbReference type="Proteomes" id="UP001431209">
    <property type="component" value="Unassembled WGS sequence"/>
</dbReference>
<feature type="transmembrane region" description="Helical" evidence="1">
    <location>
        <begin position="48"/>
        <end position="66"/>
    </location>
</feature>
<comment type="caution">
    <text evidence="2">The sequence shown here is derived from an EMBL/GenBank/DDBJ whole genome shotgun (WGS) entry which is preliminary data.</text>
</comment>
<dbReference type="AlphaFoldDB" id="A0AAW2YZE1"/>
<sequence>MPSFSELLTSAKTYLNSPVPQKVIYGLRQLSPYAPARRFQDAGKTHLVVIYFLSLLVVAPCVYVFANKRYQAFKIRQEIKQIQRAREQEWAQEHN</sequence>
<keyword evidence="1" id="KW-0472">Membrane</keyword>
<evidence type="ECO:0000313" key="2">
    <source>
        <dbReference type="EMBL" id="KAL0482882.1"/>
    </source>
</evidence>
<gene>
    <name evidence="2" type="ORF">AKO1_014180</name>
</gene>
<proteinExistence type="predicted"/>
<reference evidence="2 3" key="1">
    <citation type="submission" date="2024-03" db="EMBL/GenBank/DDBJ databases">
        <title>The Acrasis kona genome and developmental transcriptomes reveal deep origins of eukaryotic multicellular pathways.</title>
        <authorList>
            <person name="Sheikh S."/>
            <person name="Fu C.-J."/>
            <person name="Brown M.W."/>
            <person name="Baldauf S.L."/>
        </authorList>
    </citation>
    <scope>NUCLEOTIDE SEQUENCE [LARGE SCALE GENOMIC DNA]</scope>
    <source>
        <strain evidence="2 3">ATCC MYA-3509</strain>
    </source>
</reference>
<evidence type="ECO:0000313" key="3">
    <source>
        <dbReference type="Proteomes" id="UP001431209"/>
    </source>
</evidence>
<dbReference type="GO" id="GO:0016853">
    <property type="term" value="F:isomerase activity"/>
    <property type="evidence" value="ECO:0007669"/>
    <property type="project" value="UniProtKB-KW"/>
</dbReference>
<organism evidence="2 3">
    <name type="scientific">Acrasis kona</name>
    <dbReference type="NCBI Taxonomy" id="1008807"/>
    <lineage>
        <taxon>Eukaryota</taxon>
        <taxon>Discoba</taxon>
        <taxon>Heterolobosea</taxon>
        <taxon>Tetramitia</taxon>
        <taxon>Eutetramitia</taxon>
        <taxon>Acrasidae</taxon>
        <taxon>Acrasis</taxon>
    </lineage>
</organism>
<accession>A0AAW2YZE1</accession>
<keyword evidence="1" id="KW-1133">Transmembrane helix</keyword>